<accession>A0AAU6V6W7</accession>
<dbReference type="CDD" id="cd17278">
    <property type="entry name" value="RMtype1_S_LdeBORF1052P-TRD2-CR2"/>
    <property type="match status" value="1"/>
</dbReference>
<feature type="domain" description="Type I restriction modification DNA specificity" evidence="4">
    <location>
        <begin position="10"/>
        <end position="176"/>
    </location>
</feature>
<gene>
    <name evidence="5" type="ORF">MRN14_06185</name>
</gene>
<dbReference type="InterPro" id="IPR000055">
    <property type="entry name" value="Restrct_endonuc_typeI_TRD"/>
</dbReference>
<keyword evidence="2" id="KW-0680">Restriction system</keyword>
<sequence length="396" mass="43565">MSFFPLGPVAELADIISGFAFKSPWFGHGYDKVIRISDIQDGVINLDSAVTFDASANRVSDQYRIRKGDILMALSGATTGKIGIADECAEGAYLNQRVAIIRGKDEISSKYLKYVFKGRYLDKLLLAAGGAAQANLSPKVLAALEIPLPPLAEQKRIAAILDKADALRRKRLRAIELADQFLRSVFLDMFGDPVTNPKGWPLESLTDFGQFKNGLNYSKSESGHNVYCIGVGDFKAFDRLVGVDALSSIQLDELPDEGYLLEDGDLLFVRSNGNKALVGRCLTVHPNENNVTFSGFCIRYRPADRDQLNSDYLNYCMRMPSMKNAMLKGGQGANIQNISQKTLSSLLIPLPPAELQRKFAHVVQNFRAAQEKAHKAFEKGNDLFNSLSQQAFAGTP</sequence>
<dbReference type="AlphaFoldDB" id="A0AAU6V6W7"/>
<dbReference type="Pfam" id="PF01420">
    <property type="entry name" value="Methylase_S"/>
    <property type="match status" value="2"/>
</dbReference>
<keyword evidence="5" id="KW-0540">Nuclease</keyword>
<dbReference type="InterPro" id="IPR044946">
    <property type="entry name" value="Restrct_endonuc_typeI_TRD_sf"/>
</dbReference>
<keyword evidence="5" id="KW-0255">Endonuclease</keyword>
<dbReference type="GO" id="GO:0003677">
    <property type="term" value="F:DNA binding"/>
    <property type="evidence" value="ECO:0007669"/>
    <property type="project" value="UniProtKB-KW"/>
</dbReference>
<keyword evidence="5" id="KW-0378">Hydrolase</keyword>
<evidence type="ECO:0000313" key="5">
    <source>
        <dbReference type="EMBL" id="XAG82176.1"/>
    </source>
</evidence>
<dbReference type="SUPFAM" id="SSF116734">
    <property type="entry name" value="DNA methylase specificity domain"/>
    <property type="match status" value="2"/>
</dbReference>
<keyword evidence="3" id="KW-0238">DNA-binding</keyword>
<dbReference type="GO" id="GO:0009307">
    <property type="term" value="P:DNA restriction-modification system"/>
    <property type="evidence" value="ECO:0007669"/>
    <property type="project" value="UniProtKB-KW"/>
</dbReference>
<organism evidence="5">
    <name type="scientific">bacterium 19NY03SH02</name>
    <dbReference type="NCBI Taxonomy" id="2920631"/>
    <lineage>
        <taxon>Bacteria</taxon>
    </lineage>
</organism>
<feature type="domain" description="Type I restriction modification DNA specificity" evidence="4">
    <location>
        <begin position="197"/>
        <end position="371"/>
    </location>
</feature>
<evidence type="ECO:0000259" key="4">
    <source>
        <dbReference type="Pfam" id="PF01420"/>
    </source>
</evidence>
<evidence type="ECO:0000256" key="1">
    <source>
        <dbReference type="ARBA" id="ARBA00010923"/>
    </source>
</evidence>
<dbReference type="GO" id="GO:0016787">
    <property type="term" value="F:hydrolase activity"/>
    <property type="evidence" value="ECO:0007669"/>
    <property type="project" value="UniProtKB-KW"/>
</dbReference>
<dbReference type="REBASE" id="848325">
    <property type="entry name" value="S.BspH02ORF6180P"/>
</dbReference>
<dbReference type="EC" id="3.1.21.-" evidence="5"/>
<reference evidence="5" key="1">
    <citation type="submission" date="2022-03" db="EMBL/GenBank/DDBJ databases">
        <title>Sea Food Isolates.</title>
        <authorList>
            <person name="Li c."/>
        </authorList>
    </citation>
    <scope>NUCLEOTIDE SEQUENCE</scope>
    <source>
        <strain evidence="5">19NY03SH02</strain>
    </source>
</reference>
<evidence type="ECO:0000256" key="3">
    <source>
        <dbReference type="ARBA" id="ARBA00023125"/>
    </source>
</evidence>
<dbReference type="InterPro" id="IPR052021">
    <property type="entry name" value="Type-I_RS_S_subunit"/>
</dbReference>
<name>A0AAU6V6W7_UNCXX</name>
<dbReference type="PANTHER" id="PTHR30408:SF12">
    <property type="entry name" value="TYPE I RESTRICTION ENZYME MJAVIII SPECIFICITY SUBUNIT"/>
    <property type="match status" value="1"/>
</dbReference>
<dbReference type="EMBL" id="CP095354">
    <property type="protein sequence ID" value="XAG82176.1"/>
    <property type="molecule type" value="Genomic_DNA"/>
</dbReference>
<protein>
    <submittedName>
        <fullName evidence="5">Restriction endonuclease subunit S</fullName>
        <ecNumber evidence="5">3.1.21.-</ecNumber>
    </submittedName>
</protein>
<comment type="similarity">
    <text evidence="1">Belongs to the type-I restriction system S methylase family.</text>
</comment>
<dbReference type="PANTHER" id="PTHR30408">
    <property type="entry name" value="TYPE-1 RESTRICTION ENZYME ECOKI SPECIFICITY PROTEIN"/>
    <property type="match status" value="1"/>
</dbReference>
<dbReference type="CDD" id="cd17517">
    <property type="entry name" value="RMtype1_S_EcoKI_StySPI-TRD2-CR2_like"/>
    <property type="match status" value="1"/>
</dbReference>
<evidence type="ECO:0000256" key="2">
    <source>
        <dbReference type="ARBA" id="ARBA00022747"/>
    </source>
</evidence>
<dbReference type="GO" id="GO:0004519">
    <property type="term" value="F:endonuclease activity"/>
    <property type="evidence" value="ECO:0007669"/>
    <property type="project" value="UniProtKB-KW"/>
</dbReference>
<dbReference type="Gene3D" id="3.90.220.20">
    <property type="entry name" value="DNA methylase specificity domains"/>
    <property type="match status" value="2"/>
</dbReference>
<proteinExistence type="inferred from homology"/>